<feature type="region of interest" description="Disordered" evidence="1">
    <location>
        <begin position="64"/>
        <end position="87"/>
    </location>
</feature>
<proteinExistence type="predicted"/>
<dbReference type="eggNOG" id="ENOG502TK7K">
    <property type="taxonomic scope" value="Eukaryota"/>
</dbReference>
<name>A0A1I7URI5_9PELO</name>
<evidence type="ECO:0000256" key="1">
    <source>
        <dbReference type="SAM" id="MobiDB-lite"/>
    </source>
</evidence>
<sequence>MSESSSMTKEVFPSDVLSVAIKKQSEPRRTKKDVSIRKELQEFLLIKKLNKEVEDRKVRKRDRTNILNAKKSTDKMEPGKKMAKDEGWIQKKKEEEEKVVEILEKLKIN</sequence>
<dbReference type="WBParaSite" id="Csp11.Scaffold630.g18627.t1">
    <property type="protein sequence ID" value="Csp11.Scaffold630.g18627.t1"/>
    <property type="gene ID" value="Csp11.Scaffold630.g18627"/>
</dbReference>
<protein>
    <submittedName>
        <fullName evidence="3">Uncharacterized protein</fullName>
    </submittedName>
</protein>
<feature type="compositionally biased region" description="Basic and acidic residues" evidence="1">
    <location>
        <begin position="71"/>
        <end position="87"/>
    </location>
</feature>
<evidence type="ECO:0000313" key="3">
    <source>
        <dbReference type="WBParaSite" id="Csp11.Scaffold630.g18627.t1"/>
    </source>
</evidence>
<accession>A0A1I7URI5</accession>
<organism evidence="2 3">
    <name type="scientific">Caenorhabditis tropicalis</name>
    <dbReference type="NCBI Taxonomy" id="1561998"/>
    <lineage>
        <taxon>Eukaryota</taxon>
        <taxon>Metazoa</taxon>
        <taxon>Ecdysozoa</taxon>
        <taxon>Nematoda</taxon>
        <taxon>Chromadorea</taxon>
        <taxon>Rhabditida</taxon>
        <taxon>Rhabditina</taxon>
        <taxon>Rhabditomorpha</taxon>
        <taxon>Rhabditoidea</taxon>
        <taxon>Rhabditidae</taxon>
        <taxon>Peloderinae</taxon>
        <taxon>Caenorhabditis</taxon>
    </lineage>
</organism>
<dbReference type="Proteomes" id="UP000095282">
    <property type="component" value="Unplaced"/>
</dbReference>
<dbReference type="AlphaFoldDB" id="A0A1I7URI5"/>
<reference evidence="3" key="1">
    <citation type="submission" date="2016-11" db="UniProtKB">
        <authorList>
            <consortium name="WormBaseParasite"/>
        </authorList>
    </citation>
    <scope>IDENTIFICATION</scope>
</reference>
<keyword evidence="2" id="KW-1185">Reference proteome</keyword>
<evidence type="ECO:0000313" key="2">
    <source>
        <dbReference type="Proteomes" id="UP000095282"/>
    </source>
</evidence>